<evidence type="ECO:0000313" key="2">
    <source>
        <dbReference type="EMBL" id="OSX79170.1"/>
    </source>
</evidence>
<proteinExistence type="predicted"/>
<dbReference type="EMBL" id="KV918796">
    <property type="protein sequence ID" value="OSX79170.1"/>
    <property type="molecule type" value="Genomic_DNA"/>
</dbReference>
<feature type="region of interest" description="Disordered" evidence="1">
    <location>
        <begin position="1"/>
        <end position="51"/>
    </location>
</feature>
<accession>A0A1X6PEC4</accession>
<feature type="compositionally biased region" description="Gly residues" evidence="1">
    <location>
        <begin position="1"/>
        <end position="13"/>
    </location>
</feature>
<feature type="compositionally biased region" description="Low complexity" evidence="1">
    <location>
        <begin position="24"/>
        <end position="40"/>
    </location>
</feature>
<sequence>MGGGPAADGGSLAGAGPSTRGRLSAVGAPSAGAASAGGAARPTPLSANDPTALPLSRGAAALAEAVASGILPMRQEVVNVAANVEDIEEGLSSMRVSYESLSRGHERVITCMNSIKDDLMSGFTLLNDNMKLLLSARVDGGSKPTDERDLMVVMDDVRRGFKDSLVTRIGRATRSTHVLRNTEDTWSDSVAAVRKTVGLDGDGATDWLLRTIRVPSRKRPSELISMRTSVQILRAKPRFMQQVKEIILAAWHAAVAVLRAELSKEDAGPWLQGESYALSARGWGGIVAAMDVVFRLVHAVDRIHGPTTVGGRAVIHCTVGHFALVASHVRSALEVRAEQRPPRRNGVGEGVYELWKAELGRLDGRLHKDDNEHDGVRFVDGRDPHRAVFSSESEDDEEDEDDTGDGNGAANDDDDVAMDDTVGQ</sequence>
<reference evidence="2 3" key="1">
    <citation type="submission" date="2017-03" db="EMBL/GenBank/DDBJ databases">
        <title>WGS assembly of Porphyra umbilicalis.</title>
        <authorList>
            <person name="Brawley S.H."/>
            <person name="Blouin N.A."/>
            <person name="Ficko-Blean E."/>
            <person name="Wheeler G.L."/>
            <person name="Lohr M."/>
            <person name="Goodson H.V."/>
            <person name="Jenkins J.W."/>
            <person name="Blaby-Haas C.E."/>
            <person name="Helliwell K.E."/>
            <person name="Chan C."/>
            <person name="Marriage T."/>
            <person name="Bhattacharya D."/>
            <person name="Klein A.S."/>
            <person name="Badis Y."/>
            <person name="Brodie J."/>
            <person name="Cao Y."/>
            <person name="Collen J."/>
            <person name="Dittami S.M."/>
            <person name="Gachon C.M."/>
            <person name="Green B.R."/>
            <person name="Karpowicz S."/>
            <person name="Kim J.W."/>
            <person name="Kudahl U."/>
            <person name="Lin S."/>
            <person name="Michel G."/>
            <person name="Mittag M."/>
            <person name="Olson B.J."/>
            <person name="Pangilinan J."/>
            <person name="Peng Y."/>
            <person name="Qiu H."/>
            <person name="Shu S."/>
            <person name="Singer J.T."/>
            <person name="Smith A.G."/>
            <person name="Sprecher B.N."/>
            <person name="Wagner V."/>
            <person name="Wang W."/>
            <person name="Wang Z.-Y."/>
            <person name="Yan J."/>
            <person name="Yarish C."/>
            <person name="Zoeuner-Riek S."/>
            <person name="Zhuang Y."/>
            <person name="Zou Y."/>
            <person name="Lindquist E.A."/>
            <person name="Grimwood J."/>
            <person name="Barry K."/>
            <person name="Rokhsar D.S."/>
            <person name="Schmutz J."/>
            <person name="Stiller J.W."/>
            <person name="Grossman A.R."/>
            <person name="Prochnik S.E."/>
        </authorList>
    </citation>
    <scope>NUCLEOTIDE SEQUENCE [LARGE SCALE GENOMIC DNA]</scope>
    <source>
        <strain evidence="2">4086291</strain>
    </source>
</reference>
<keyword evidence="3" id="KW-1185">Reference proteome</keyword>
<organism evidence="2 3">
    <name type="scientific">Porphyra umbilicalis</name>
    <name type="common">Purple laver</name>
    <name type="synonym">Red alga</name>
    <dbReference type="NCBI Taxonomy" id="2786"/>
    <lineage>
        <taxon>Eukaryota</taxon>
        <taxon>Rhodophyta</taxon>
        <taxon>Bangiophyceae</taxon>
        <taxon>Bangiales</taxon>
        <taxon>Bangiaceae</taxon>
        <taxon>Porphyra</taxon>
    </lineage>
</organism>
<dbReference type="AlphaFoldDB" id="A0A1X6PEC4"/>
<evidence type="ECO:0000313" key="3">
    <source>
        <dbReference type="Proteomes" id="UP000218209"/>
    </source>
</evidence>
<name>A0A1X6PEC4_PORUM</name>
<feature type="region of interest" description="Disordered" evidence="1">
    <location>
        <begin position="370"/>
        <end position="424"/>
    </location>
</feature>
<protein>
    <submittedName>
        <fullName evidence="2">Uncharacterized protein</fullName>
    </submittedName>
</protein>
<feature type="compositionally biased region" description="Basic and acidic residues" evidence="1">
    <location>
        <begin position="370"/>
        <end position="386"/>
    </location>
</feature>
<feature type="compositionally biased region" description="Acidic residues" evidence="1">
    <location>
        <begin position="392"/>
        <end position="404"/>
    </location>
</feature>
<dbReference type="Proteomes" id="UP000218209">
    <property type="component" value="Unassembled WGS sequence"/>
</dbReference>
<evidence type="ECO:0000256" key="1">
    <source>
        <dbReference type="SAM" id="MobiDB-lite"/>
    </source>
</evidence>
<gene>
    <name evidence="2" type="ORF">BU14_0085s0021</name>
</gene>